<dbReference type="Pfam" id="PF00630">
    <property type="entry name" value="Filamin"/>
    <property type="match status" value="1"/>
</dbReference>
<evidence type="ECO:0000256" key="15">
    <source>
        <dbReference type="PROSITE-ProRule" id="PRU00087"/>
    </source>
</evidence>
<dbReference type="InterPro" id="IPR006598">
    <property type="entry name" value="CAP10"/>
</dbReference>
<protein>
    <recommendedName>
        <fullName evidence="22">Glycosyl transferase CAP10 domain-containing protein</fullName>
    </recommendedName>
</protein>
<dbReference type="EMBL" id="JAINUG010000193">
    <property type="protein sequence ID" value="KAJ8388562.1"/>
    <property type="molecule type" value="Genomic_DNA"/>
</dbReference>
<dbReference type="PRINTS" id="PR01537">
    <property type="entry name" value="INTRLKN1R1F"/>
</dbReference>
<keyword evidence="21" id="KW-1185">Reference proteome</keyword>
<dbReference type="InterPro" id="IPR036179">
    <property type="entry name" value="Ig-like_dom_sf"/>
</dbReference>
<dbReference type="InterPro" id="IPR013783">
    <property type="entry name" value="Ig-like_fold"/>
</dbReference>
<dbReference type="InterPro" id="IPR003599">
    <property type="entry name" value="Ig_sub"/>
</dbReference>
<dbReference type="PRINTS" id="PR01536">
    <property type="entry name" value="INTRLKN1R12F"/>
</dbReference>
<dbReference type="InterPro" id="IPR035897">
    <property type="entry name" value="Toll_tir_struct_dom_sf"/>
</dbReference>
<dbReference type="PANTHER" id="PTHR12203">
    <property type="entry name" value="KDEL LYS-ASP-GLU-LEU CONTAINING - RELATED"/>
    <property type="match status" value="1"/>
</dbReference>
<evidence type="ECO:0000256" key="17">
    <source>
        <dbReference type="SAM" id="Phobius"/>
    </source>
</evidence>
<comment type="caution">
    <text evidence="20">The sequence shown here is derived from an EMBL/GenBank/DDBJ whole genome shotgun (WGS) entry which is preliminary data.</text>
</comment>
<dbReference type="SMART" id="SM00672">
    <property type="entry name" value="CAP10"/>
    <property type="match status" value="1"/>
</dbReference>
<dbReference type="GO" id="GO:0016787">
    <property type="term" value="F:hydrolase activity"/>
    <property type="evidence" value="ECO:0007669"/>
    <property type="project" value="UniProtKB-KW"/>
</dbReference>
<keyword evidence="10" id="KW-0520">NAD</keyword>
<evidence type="ECO:0000313" key="20">
    <source>
        <dbReference type="EMBL" id="KAJ8388562.1"/>
    </source>
</evidence>
<dbReference type="PROSITE" id="PS50835">
    <property type="entry name" value="IG_LIKE"/>
    <property type="match status" value="3"/>
</dbReference>
<feature type="region of interest" description="Disordered" evidence="16">
    <location>
        <begin position="1845"/>
        <end position="1867"/>
    </location>
</feature>
<evidence type="ECO:0000256" key="13">
    <source>
        <dbReference type="ARBA" id="ARBA00047553"/>
    </source>
</evidence>
<reference evidence="20" key="1">
    <citation type="journal article" date="2023" name="Science">
        <title>Genome structures resolve the early diversification of teleost fishes.</title>
        <authorList>
            <person name="Parey E."/>
            <person name="Louis A."/>
            <person name="Montfort J."/>
            <person name="Bouchez O."/>
            <person name="Roques C."/>
            <person name="Iampietro C."/>
            <person name="Lluch J."/>
            <person name="Castinel A."/>
            <person name="Donnadieu C."/>
            <person name="Desvignes T."/>
            <person name="Floi Bucao C."/>
            <person name="Jouanno E."/>
            <person name="Wen M."/>
            <person name="Mejri S."/>
            <person name="Dirks R."/>
            <person name="Jansen H."/>
            <person name="Henkel C."/>
            <person name="Chen W.J."/>
            <person name="Zahm M."/>
            <person name="Cabau C."/>
            <person name="Klopp C."/>
            <person name="Thompson A.W."/>
            <person name="Robinson-Rechavi M."/>
            <person name="Braasch I."/>
            <person name="Lecointre G."/>
            <person name="Bobe J."/>
            <person name="Postlethwait J.H."/>
            <person name="Berthelot C."/>
            <person name="Roest Crollius H."/>
            <person name="Guiguen Y."/>
        </authorList>
    </citation>
    <scope>NUCLEOTIDE SEQUENCE</scope>
    <source>
        <strain evidence="20">NC1722</strain>
    </source>
</reference>
<sequence length="2007" mass="222634">MTEKRRDREEWLPGARRDGTVSLPEEAERGDMGMMILLLLLLLLFFPDSQGAAGRVDRVYVREGEVGLLRCRLSAEPGDGDVFVEWEVLSLLDPSGPVGVLGPGGQSARPVIQQSETLLIVNATQRDEGIYTCALRNASGILRPPDRFNLTVFRDSCYTPAALYSREEGHVGESHTVQCLFSCDGIPLCSITWRKDCTSSFPGNRRMNVYIENVQMGDAGKYTCTRSYWHGSQMFNMSATFDLTVTEAGLTVDPRIVEPQDNDEIEVDMGKAAVIPCRAVYRIKPELEFLENIFWVNVSEDLSQPVYYNETVSGGELREDRTYHRIAWLVFRSVSPVHLNTKYTCRLQSGYGGEDVSITLKQRVVAPSRVLWLRIVGGVCVATAALLVVVYVKLRMDIVLFLRRLLRRTSWSASDGKRYDAYIMRYKASVEEALTEEEQTLIPHVLETHFGYQLCLYDRDVPVGGAVSEVVLESIEQSHRLLLLPSALEPGSRDEAGLGGEYALLSGLHAALVDRQTRLVLVERAPRGQLDSLPEALRLLARSGGTVAWRGESSTRLSSTFWKKLRFRMSHRRLVEEMLGELLCLLCCLGLGLGVQTPPAEFTASAASTLVWGPGLEAGAVLPARFFFVQAVASGGRNVCVKIVAPGEPFSRIWVQVLDRRDGSLLVRYRMYASYPALRVEILLKGTHAAKSPYIIKGPVYHESCDCPVTSAGQWLQHMHCPSSFPQILRDLSVFPSVDPDRNAQDIPRRFGQRQSLCHYTIKDNQVYIKTHGEHVGFRIFMDAFLLSLTRKVRVPDVEFFVNLGDWPLEKRRPPEPLHPIFSWCGSNDTRDIVMPTYDLTESVLETMGRVSLDMMSVQANTGPPWEEKNGTAFWRGRDSRKERLELVKLGRAHPHMVDAAFTNFFFFKHDEGLYGPLVKHVSFFDFFKFKYQINVDGTVAAYRLPYLLAGDSVVLKQDSLYYEHFYGDLRPWEHYIPFKSDLSDLLDKVRWAREHDQEARKIAMAAQQFVRTNLMGDSIFCYYFKLFQEYSRLQVSEARVREGMELVEQPKDDLFPCSCHRRKVAKVLLLFWQLPVWSSQNQDLGPHFTWDHALPDRSREEPSERLWPCCLHSPFLRSPTARGQCPPQPVPECRALARVSRPVQVGPGLHQPGQAVVGGQLEGRDLLQEDQDQDVAAFGQQPEGGQTQLQGAPVAAEVGPADQAQRPAAGVQAVGDVVHDVLAQLEVAGVEAEAEEGRATPLQLGEQLLQRPALVPPAVRHERVEAEELRLPAAGATHCLRLPAAGDVDQGEEVGRGQPVGQRRQREGRQEQGRRHEQRKPRVRGAGGLGEFEEVEGRSLALAPQGLQPGVADEDLDLPLPPRPRDEPRVLTVTVQLRVKQEHVLEVHHGLWNMMSRLGCWERSTLTSLSLFSLTISFSSARSTNPPERLDLNSKSSAFLRCFPMKREPQKNCLALINHVIASFSGLQRTVEPQEGIVAQGIRMAQRHAQSLQVGRQASQILRHVCDAAAVSGGPQEQHTKRSTGVSVEARAPVTAGGVRVVSARSQLGHLGLHLLVLIALEAAVLQSALLLLFPGDVTRPFAVVMGLRPPTVPLMRGKLNITSSSALENDSWMMVLHSWAFWKPVSRAMTDPPVPGLTHEACQQEAQAESRHGVDDPDDPEGGGDDPGGLVQHSAHHRDDDDEDDAQDGAHLSTHGQPSELANCEPPSRDRPWPSAPIGGGVWLSAPGGRGRVSRLRSTMKHRRAADSWGGIFFAILGHLCFTYIPRATGTNRDTSVMPEETLTYSPEFSHLPESPDCSHALAQLVCCTLCQDVGAGAPGQQPMMRMATACTGSTSKASASAKAQNGMMPNWHRKPTKMPQGRRTCPHSLGASTVQPMENMTMASMTVSTALSTMLRISLKLLGGTRQEAPEHSVALGRQARRGATGADIVGQRGGGGGLNRGGSRIRVRAEVGWGGVPKLSYGPKERLFYRPRQQAATLTCPKCPRPFKYLPPGHRCKISHLQW</sequence>
<evidence type="ECO:0000256" key="8">
    <source>
        <dbReference type="ARBA" id="ARBA00022801"/>
    </source>
</evidence>
<evidence type="ECO:0008006" key="22">
    <source>
        <dbReference type="Google" id="ProtNLM"/>
    </source>
</evidence>
<feature type="domain" description="Ig-like" evidence="19">
    <location>
        <begin position="254"/>
        <end position="361"/>
    </location>
</feature>
<evidence type="ECO:0000256" key="7">
    <source>
        <dbReference type="ARBA" id="ARBA00022737"/>
    </source>
</evidence>
<comment type="catalytic activity">
    <reaction evidence="13">
        <text>L-seryl-[EGF-like domain protein] + UDP-alpha-D-xylose = 3-O-(beta-D-xylosyl)-L-seryl-[EGF-like domain protein] + UDP + H(+)</text>
        <dbReference type="Rhea" id="RHEA:62016"/>
        <dbReference type="Rhea" id="RHEA-COMP:16010"/>
        <dbReference type="Rhea" id="RHEA-COMP:16011"/>
        <dbReference type="ChEBI" id="CHEBI:15378"/>
        <dbReference type="ChEBI" id="CHEBI:29999"/>
        <dbReference type="ChEBI" id="CHEBI:57632"/>
        <dbReference type="ChEBI" id="CHEBI:58223"/>
        <dbReference type="ChEBI" id="CHEBI:132085"/>
    </reaction>
</comment>
<keyword evidence="12" id="KW-0393">Immunoglobulin domain</keyword>
<dbReference type="SUPFAM" id="SSF48726">
    <property type="entry name" value="Immunoglobulin"/>
    <property type="match status" value="2"/>
</dbReference>
<keyword evidence="4" id="KW-0328">Glycosyltransferase</keyword>
<dbReference type="SMART" id="SM00409">
    <property type="entry name" value="IG"/>
    <property type="match status" value="3"/>
</dbReference>
<gene>
    <name evidence="20" type="ORF">AAFF_G00132760</name>
</gene>
<comment type="similarity">
    <text evidence="2">Belongs to the KDELC family.</text>
</comment>
<dbReference type="SMART" id="SM00557">
    <property type="entry name" value="IG_FLMN"/>
    <property type="match status" value="1"/>
</dbReference>
<proteinExistence type="inferred from homology"/>
<feature type="domain" description="Ig-like" evidence="19">
    <location>
        <begin position="47"/>
        <end position="149"/>
    </location>
</feature>
<evidence type="ECO:0000259" key="19">
    <source>
        <dbReference type="PROSITE" id="PS50835"/>
    </source>
</evidence>
<dbReference type="InterPro" id="IPR014756">
    <property type="entry name" value="Ig_E-set"/>
</dbReference>
<evidence type="ECO:0000256" key="4">
    <source>
        <dbReference type="ARBA" id="ARBA00022676"/>
    </source>
</evidence>
<keyword evidence="7" id="KW-0677">Repeat</keyword>
<feature type="region of interest" description="Disordered" evidence="16">
    <location>
        <begin position="1285"/>
        <end position="1331"/>
    </location>
</feature>
<dbReference type="InterPro" id="IPR007110">
    <property type="entry name" value="Ig-like_dom"/>
</dbReference>
<dbReference type="Proteomes" id="UP001221898">
    <property type="component" value="Unassembled WGS sequence"/>
</dbReference>
<evidence type="ECO:0000256" key="16">
    <source>
        <dbReference type="SAM" id="MobiDB-lite"/>
    </source>
</evidence>
<dbReference type="FunFam" id="2.60.40.10:FF:000419">
    <property type="entry name" value="KDEL (Lys-Asp-Glu-Leu) containing 1"/>
    <property type="match status" value="1"/>
</dbReference>
<evidence type="ECO:0000256" key="6">
    <source>
        <dbReference type="ARBA" id="ARBA00022729"/>
    </source>
</evidence>
<dbReference type="InterPro" id="IPR000157">
    <property type="entry name" value="TIR_dom"/>
</dbReference>
<keyword evidence="17" id="KW-0472">Membrane</keyword>
<feature type="repeat" description="Filamin" evidence="15">
    <location>
        <begin position="601"/>
        <end position="698"/>
    </location>
</feature>
<dbReference type="Pfam" id="PF01582">
    <property type="entry name" value="TIR"/>
    <property type="match status" value="1"/>
</dbReference>
<keyword evidence="17" id="KW-1133">Transmembrane helix</keyword>
<evidence type="ECO:0000259" key="18">
    <source>
        <dbReference type="PROSITE" id="PS50104"/>
    </source>
</evidence>
<evidence type="ECO:0000256" key="12">
    <source>
        <dbReference type="ARBA" id="ARBA00023319"/>
    </source>
</evidence>
<keyword evidence="5" id="KW-0808">Transferase</keyword>
<evidence type="ECO:0000256" key="14">
    <source>
        <dbReference type="ARBA" id="ARBA00049246"/>
    </source>
</evidence>
<dbReference type="PANTHER" id="PTHR12203:SF21">
    <property type="entry name" value="PROTEIN O-GLUCOSYLTRANSFERASE 2"/>
    <property type="match status" value="1"/>
</dbReference>
<name>A0AAD7RQQ2_9TELE</name>
<dbReference type="InterPro" id="IPR001298">
    <property type="entry name" value="Filamin/ABP280_rpt"/>
</dbReference>
<dbReference type="Gene3D" id="2.60.40.10">
    <property type="entry name" value="Immunoglobulins"/>
    <property type="match status" value="4"/>
</dbReference>
<dbReference type="Pfam" id="PF05686">
    <property type="entry name" value="Glyco_transf_90"/>
    <property type="match status" value="1"/>
</dbReference>
<evidence type="ECO:0000256" key="5">
    <source>
        <dbReference type="ARBA" id="ARBA00022679"/>
    </source>
</evidence>
<feature type="region of interest" description="Disordered" evidence="16">
    <location>
        <begin position="1634"/>
        <end position="1733"/>
    </location>
</feature>
<evidence type="ECO:0000256" key="10">
    <source>
        <dbReference type="ARBA" id="ARBA00023027"/>
    </source>
</evidence>
<dbReference type="InterPro" id="IPR017868">
    <property type="entry name" value="Filamin/ABP280_repeat-like"/>
</dbReference>
<dbReference type="GO" id="GO:0046527">
    <property type="term" value="F:glucosyltransferase activity"/>
    <property type="evidence" value="ECO:0007669"/>
    <property type="project" value="TreeGrafter"/>
</dbReference>
<keyword evidence="6" id="KW-0732">Signal</keyword>
<evidence type="ECO:0000256" key="11">
    <source>
        <dbReference type="ARBA" id="ARBA00023180"/>
    </source>
</evidence>
<comment type="pathway">
    <text evidence="1">Protein modification; protein glycosylation.</text>
</comment>
<dbReference type="SUPFAM" id="SSF52200">
    <property type="entry name" value="Toll/Interleukin receptor TIR domain"/>
    <property type="match status" value="1"/>
</dbReference>
<evidence type="ECO:0000256" key="2">
    <source>
        <dbReference type="ARBA" id="ARBA00006063"/>
    </source>
</evidence>
<feature type="transmembrane region" description="Helical" evidence="17">
    <location>
        <begin position="371"/>
        <end position="394"/>
    </location>
</feature>
<evidence type="ECO:0000256" key="9">
    <source>
        <dbReference type="ARBA" id="ARBA00022824"/>
    </source>
</evidence>
<feature type="compositionally biased region" description="Basic and acidic residues" evidence="16">
    <location>
        <begin position="1305"/>
        <end position="1316"/>
    </location>
</feature>
<dbReference type="InterPro" id="IPR051091">
    <property type="entry name" value="O-Glucosyltr/Glycosyltrsf_90"/>
</dbReference>
<keyword evidence="8" id="KW-0378">Hydrolase</keyword>
<dbReference type="SMART" id="SM00255">
    <property type="entry name" value="TIR"/>
    <property type="match status" value="1"/>
</dbReference>
<evidence type="ECO:0000313" key="21">
    <source>
        <dbReference type="Proteomes" id="UP001221898"/>
    </source>
</evidence>
<evidence type="ECO:0000256" key="1">
    <source>
        <dbReference type="ARBA" id="ARBA00004922"/>
    </source>
</evidence>
<keyword evidence="9" id="KW-0256">Endoplasmic reticulum</keyword>
<dbReference type="PROSITE" id="PS50194">
    <property type="entry name" value="FILAMIN_REPEAT"/>
    <property type="match status" value="1"/>
</dbReference>
<feature type="domain" description="TIR" evidence="18">
    <location>
        <begin position="417"/>
        <end position="569"/>
    </location>
</feature>
<dbReference type="SUPFAM" id="SSF81296">
    <property type="entry name" value="E set domains"/>
    <property type="match status" value="1"/>
</dbReference>
<organism evidence="20 21">
    <name type="scientific">Aldrovandia affinis</name>
    <dbReference type="NCBI Taxonomy" id="143900"/>
    <lineage>
        <taxon>Eukaryota</taxon>
        <taxon>Metazoa</taxon>
        <taxon>Chordata</taxon>
        <taxon>Craniata</taxon>
        <taxon>Vertebrata</taxon>
        <taxon>Euteleostomi</taxon>
        <taxon>Actinopterygii</taxon>
        <taxon>Neopterygii</taxon>
        <taxon>Teleostei</taxon>
        <taxon>Notacanthiformes</taxon>
        <taxon>Halosauridae</taxon>
        <taxon>Aldrovandia</taxon>
    </lineage>
</organism>
<keyword evidence="17" id="KW-0812">Transmembrane</keyword>
<feature type="region of interest" description="Disordered" evidence="16">
    <location>
        <begin position="1345"/>
        <end position="1368"/>
    </location>
</feature>
<accession>A0AAD7RQQ2</accession>
<comment type="similarity">
    <text evidence="3">Belongs to the interleukin-1 receptor family.</text>
</comment>
<feature type="domain" description="Ig-like" evidence="19">
    <location>
        <begin position="160"/>
        <end position="242"/>
    </location>
</feature>
<dbReference type="Gene3D" id="3.40.50.10140">
    <property type="entry name" value="Toll/interleukin-1 receptor homology (TIR) domain"/>
    <property type="match status" value="1"/>
</dbReference>
<keyword evidence="11" id="KW-0325">Glycoprotein</keyword>
<comment type="catalytic activity">
    <reaction evidence="14">
        <text>L-seryl-[EGF-like domain protein] + UDP-alpha-D-glucose = 3-O-(beta-D-glucosyl)-L-seryl-[EGF-like domain protein] + UDP + H(+)</text>
        <dbReference type="Rhea" id="RHEA:58116"/>
        <dbReference type="Rhea" id="RHEA-COMP:14610"/>
        <dbReference type="Rhea" id="RHEA-COMP:16010"/>
        <dbReference type="ChEBI" id="CHEBI:15378"/>
        <dbReference type="ChEBI" id="CHEBI:29999"/>
        <dbReference type="ChEBI" id="CHEBI:58223"/>
        <dbReference type="ChEBI" id="CHEBI:58885"/>
        <dbReference type="ChEBI" id="CHEBI:140576"/>
    </reaction>
</comment>
<dbReference type="GO" id="GO:0007399">
    <property type="term" value="P:nervous system development"/>
    <property type="evidence" value="ECO:0007669"/>
    <property type="project" value="UniProtKB-ARBA"/>
</dbReference>
<dbReference type="InterPro" id="IPR004074">
    <property type="entry name" value="IL-1_rcpt_I/II-typ"/>
</dbReference>
<dbReference type="GO" id="GO:0012505">
    <property type="term" value="C:endomembrane system"/>
    <property type="evidence" value="ECO:0007669"/>
    <property type="project" value="TreeGrafter"/>
</dbReference>
<dbReference type="GO" id="GO:0004908">
    <property type="term" value="F:interleukin-1 receptor activity"/>
    <property type="evidence" value="ECO:0007669"/>
    <property type="project" value="InterPro"/>
</dbReference>
<evidence type="ECO:0000256" key="3">
    <source>
        <dbReference type="ARBA" id="ARBA00009752"/>
    </source>
</evidence>
<dbReference type="PROSITE" id="PS50104">
    <property type="entry name" value="TIR"/>
    <property type="match status" value="1"/>
</dbReference>